<dbReference type="EMBL" id="BAABFO010000003">
    <property type="protein sequence ID" value="GAA4326194.1"/>
    <property type="molecule type" value="Genomic_DNA"/>
</dbReference>
<feature type="domain" description="Carboxymuconolactone decarboxylase-like" evidence="1">
    <location>
        <begin position="39"/>
        <end position="123"/>
    </location>
</feature>
<dbReference type="Pfam" id="PF02627">
    <property type="entry name" value="CMD"/>
    <property type="match status" value="1"/>
</dbReference>
<dbReference type="Proteomes" id="UP001501671">
    <property type="component" value="Unassembled WGS sequence"/>
</dbReference>
<accession>A0ABP8GKT0</accession>
<protein>
    <submittedName>
        <fullName evidence="2">Carboxymuconolactone decarboxylase family protein</fullName>
    </submittedName>
</protein>
<dbReference type="Gene3D" id="1.20.1290.10">
    <property type="entry name" value="AhpD-like"/>
    <property type="match status" value="1"/>
</dbReference>
<dbReference type="PANTHER" id="PTHR34846:SF11">
    <property type="entry name" value="4-CARBOXYMUCONOLACTONE DECARBOXYLASE FAMILY PROTEIN (AFU_ORTHOLOGUE AFUA_6G11590)"/>
    <property type="match status" value="1"/>
</dbReference>
<reference evidence="3" key="1">
    <citation type="journal article" date="2019" name="Int. J. Syst. Evol. Microbiol.">
        <title>The Global Catalogue of Microorganisms (GCM) 10K type strain sequencing project: providing services to taxonomists for standard genome sequencing and annotation.</title>
        <authorList>
            <consortium name="The Broad Institute Genomics Platform"/>
            <consortium name="The Broad Institute Genome Sequencing Center for Infectious Disease"/>
            <person name="Wu L."/>
            <person name="Ma J."/>
        </authorList>
    </citation>
    <scope>NUCLEOTIDE SEQUENCE [LARGE SCALE GENOMIC DNA]</scope>
    <source>
        <strain evidence="3">JCM 17666</strain>
    </source>
</reference>
<name>A0ABP8GKT0_9BURK</name>
<keyword evidence="3" id="KW-1185">Reference proteome</keyword>
<evidence type="ECO:0000259" key="1">
    <source>
        <dbReference type="Pfam" id="PF02627"/>
    </source>
</evidence>
<comment type="caution">
    <text evidence="2">The sequence shown here is derived from an EMBL/GenBank/DDBJ whole genome shotgun (WGS) entry which is preliminary data.</text>
</comment>
<gene>
    <name evidence="2" type="ORF">GCM10023144_09360</name>
</gene>
<dbReference type="RefSeq" id="WP_345246832.1">
    <property type="nucleotide sequence ID" value="NZ_BAABFO010000003.1"/>
</dbReference>
<proteinExistence type="predicted"/>
<dbReference type="SUPFAM" id="SSF69118">
    <property type="entry name" value="AhpD-like"/>
    <property type="match status" value="1"/>
</dbReference>
<sequence>MRIEPVVPGTRPELAQLESQIQAARGRISLLYQVLLNSPPVASGWEQMMSAIRNHNSLSPKLRELLILRVAVLNHARYEFDAHVPHAAAAGAAPEIIEAMRAPDPAADPRFSPAEAAALAYADTMTRDIEVPDDIFERVAAHYQGQQLLDLTATIASYNMVSRFLNALRIGH</sequence>
<evidence type="ECO:0000313" key="3">
    <source>
        <dbReference type="Proteomes" id="UP001501671"/>
    </source>
</evidence>
<evidence type="ECO:0000313" key="2">
    <source>
        <dbReference type="EMBL" id="GAA4326194.1"/>
    </source>
</evidence>
<dbReference type="InterPro" id="IPR029032">
    <property type="entry name" value="AhpD-like"/>
</dbReference>
<organism evidence="2 3">
    <name type="scientific">Pigmentiphaga soli</name>
    <dbReference type="NCBI Taxonomy" id="1007095"/>
    <lineage>
        <taxon>Bacteria</taxon>
        <taxon>Pseudomonadati</taxon>
        <taxon>Pseudomonadota</taxon>
        <taxon>Betaproteobacteria</taxon>
        <taxon>Burkholderiales</taxon>
        <taxon>Alcaligenaceae</taxon>
        <taxon>Pigmentiphaga</taxon>
    </lineage>
</organism>
<dbReference type="InterPro" id="IPR003779">
    <property type="entry name" value="CMD-like"/>
</dbReference>
<dbReference type="PANTHER" id="PTHR34846">
    <property type="entry name" value="4-CARBOXYMUCONOLACTONE DECARBOXYLASE FAMILY PROTEIN (AFU_ORTHOLOGUE AFUA_6G11590)"/>
    <property type="match status" value="1"/>
</dbReference>